<dbReference type="OrthoDB" id="9802525at2"/>
<reference evidence="5 6" key="1">
    <citation type="submission" date="2017-02" db="EMBL/GenBank/DDBJ databases">
        <authorList>
            <person name="Peterson S.W."/>
        </authorList>
    </citation>
    <scope>NUCLEOTIDE SEQUENCE [LARGE SCALE GENOMIC DNA]</scope>
    <source>
        <strain evidence="5 6">B Mb 05.01</strain>
    </source>
</reference>
<dbReference type="Gene3D" id="3.40.50.2000">
    <property type="entry name" value="Glycogen Phosphorylase B"/>
    <property type="match status" value="2"/>
</dbReference>
<sequence length="410" mass="44801">MRIALVTDYYLPTLGGVQTVIKAHREALTAAGHEVWVFAPLAEPSKDAGIIRLPSARGFAPDGYPFTWPMKAAADVLRAELLRLDIDVMHVHTEMFAALAGLRTAAELGIPVVQTMHGRIDVYTHSVLPLPALTAPLLAWMHRRGLGGHEPFSGPRRPYTRTRSARQMWRLMRSHANRADQVIVPSAHFARKLADHGVTTPITVLSNGLEESVLDTIGEPEVRSRIPGELLRVAWCGRVSPEKRPEVFLDAVTRVPGIAVDMYGDGVSRRIVQRRARALPDGRLRVHGSVPQAEVLAGMRDAHVLVSTSWDFDNQPMVLLEAIASGLPVIVADPDLAEALPPGGHLVTSAPDAEGLAAALIRLRDYPALVRTMSAAVTAHRPRIAQNTHLDALIAVYQRALAARPDLRRR</sequence>
<dbReference type="AlphaFoldDB" id="A0A1R4IUT3"/>
<proteinExistence type="predicted"/>
<dbReference type="InterPro" id="IPR028098">
    <property type="entry name" value="Glyco_trans_4-like_N"/>
</dbReference>
<dbReference type="Proteomes" id="UP000196320">
    <property type="component" value="Unassembled WGS sequence"/>
</dbReference>
<dbReference type="InterPro" id="IPR050194">
    <property type="entry name" value="Glycosyltransferase_grp1"/>
</dbReference>
<organism evidence="5 6">
    <name type="scientific">Microbacterium esteraromaticum</name>
    <dbReference type="NCBI Taxonomy" id="57043"/>
    <lineage>
        <taxon>Bacteria</taxon>
        <taxon>Bacillati</taxon>
        <taxon>Actinomycetota</taxon>
        <taxon>Actinomycetes</taxon>
        <taxon>Micrococcales</taxon>
        <taxon>Microbacteriaceae</taxon>
        <taxon>Microbacterium</taxon>
    </lineage>
</organism>
<keyword evidence="3 5" id="KW-0808">Transferase</keyword>
<keyword evidence="6" id="KW-1185">Reference proteome</keyword>
<dbReference type="PANTHER" id="PTHR45947:SF3">
    <property type="entry name" value="SULFOQUINOVOSYL TRANSFERASE SQD2"/>
    <property type="match status" value="1"/>
</dbReference>
<name>A0A1R4IUT3_9MICO</name>
<evidence type="ECO:0000313" key="6">
    <source>
        <dbReference type="Proteomes" id="UP000196320"/>
    </source>
</evidence>
<gene>
    <name evidence="5" type="ORF">FM104_04045</name>
</gene>
<dbReference type="Pfam" id="PF13439">
    <property type="entry name" value="Glyco_transf_4"/>
    <property type="match status" value="1"/>
</dbReference>
<dbReference type="Pfam" id="PF13692">
    <property type="entry name" value="Glyco_trans_1_4"/>
    <property type="match status" value="1"/>
</dbReference>
<feature type="domain" description="Glycosyltransferase subfamily 4-like N-terminal" evidence="4">
    <location>
        <begin position="15"/>
        <end position="210"/>
    </location>
</feature>
<protein>
    <recommendedName>
        <fullName evidence="1">D-inositol 3-phosphate glycosyltransferase</fullName>
    </recommendedName>
</protein>
<evidence type="ECO:0000256" key="3">
    <source>
        <dbReference type="ARBA" id="ARBA00022679"/>
    </source>
</evidence>
<accession>A0A1R4IUT3</accession>
<dbReference type="PANTHER" id="PTHR45947">
    <property type="entry name" value="SULFOQUINOVOSYL TRANSFERASE SQD2"/>
    <property type="match status" value="1"/>
</dbReference>
<keyword evidence="2" id="KW-0328">Glycosyltransferase</keyword>
<dbReference type="GO" id="GO:0016757">
    <property type="term" value="F:glycosyltransferase activity"/>
    <property type="evidence" value="ECO:0007669"/>
    <property type="project" value="UniProtKB-KW"/>
</dbReference>
<dbReference type="GO" id="GO:1901137">
    <property type="term" value="P:carbohydrate derivative biosynthetic process"/>
    <property type="evidence" value="ECO:0007669"/>
    <property type="project" value="UniProtKB-ARBA"/>
</dbReference>
<evidence type="ECO:0000256" key="1">
    <source>
        <dbReference type="ARBA" id="ARBA00021292"/>
    </source>
</evidence>
<dbReference type="EMBL" id="FUKO01000012">
    <property type="protein sequence ID" value="SJN23478.1"/>
    <property type="molecule type" value="Genomic_DNA"/>
</dbReference>
<evidence type="ECO:0000259" key="4">
    <source>
        <dbReference type="Pfam" id="PF13439"/>
    </source>
</evidence>
<evidence type="ECO:0000256" key="2">
    <source>
        <dbReference type="ARBA" id="ARBA00022676"/>
    </source>
</evidence>
<dbReference type="SUPFAM" id="SSF53756">
    <property type="entry name" value="UDP-Glycosyltransferase/glycogen phosphorylase"/>
    <property type="match status" value="1"/>
</dbReference>
<dbReference type="RefSeq" id="WP_087130179.1">
    <property type="nucleotide sequence ID" value="NZ_FUKO01000012.1"/>
</dbReference>
<evidence type="ECO:0000313" key="5">
    <source>
        <dbReference type="EMBL" id="SJN23478.1"/>
    </source>
</evidence>